<sequence length="276" mass="29039">MTRDIDRLVTGIAGPTDQELGMTQGALDLFAEITAVPVPERRRIRPKLVLPLAAGVAAAALGVSWVLPADGGLGPGTAAALDVVRDGGYHVITVKDLFADPERYQEQLRGLGLNIRLELKPATPQQEGTMLPMYDANATGGIKTIEGPGDCLGRGSCTIGLKVPVGYRDVVTIVLARKALPGESYQVIAPIHAPGQPLHCVPFVGKTVDDVRALLAARGVNTVKFARPDRTQKPTPGSWYVHDGVMSAPGQALLLVSPTLKRPDVPGPVSTVDPCS</sequence>
<evidence type="ECO:0000256" key="1">
    <source>
        <dbReference type="SAM" id="Phobius"/>
    </source>
</evidence>
<proteinExistence type="predicted"/>
<name>A0A5M3XHE7_9ACTN</name>
<comment type="caution">
    <text evidence="2">The sequence shown here is derived from an EMBL/GenBank/DDBJ whole genome shotgun (WGS) entry which is preliminary data.</text>
</comment>
<dbReference type="RefSeq" id="WP_155345974.1">
    <property type="nucleotide sequence ID" value="NZ_BAAAHM010000008.1"/>
</dbReference>
<keyword evidence="1" id="KW-1133">Transmembrane helix</keyword>
<protein>
    <submittedName>
        <fullName evidence="2">Uncharacterized protein</fullName>
    </submittedName>
</protein>
<feature type="transmembrane region" description="Helical" evidence="1">
    <location>
        <begin position="48"/>
        <end position="67"/>
    </location>
</feature>
<dbReference type="EMBL" id="BLAF01000020">
    <property type="protein sequence ID" value="GES20955.1"/>
    <property type="molecule type" value="Genomic_DNA"/>
</dbReference>
<organism evidence="2 3">
    <name type="scientific">Acrocarpospora pleiomorpha</name>
    <dbReference type="NCBI Taxonomy" id="90975"/>
    <lineage>
        <taxon>Bacteria</taxon>
        <taxon>Bacillati</taxon>
        <taxon>Actinomycetota</taxon>
        <taxon>Actinomycetes</taxon>
        <taxon>Streptosporangiales</taxon>
        <taxon>Streptosporangiaceae</taxon>
        <taxon>Acrocarpospora</taxon>
    </lineage>
</organism>
<evidence type="ECO:0000313" key="3">
    <source>
        <dbReference type="Proteomes" id="UP000377595"/>
    </source>
</evidence>
<dbReference type="OrthoDB" id="3826074at2"/>
<keyword evidence="3" id="KW-1185">Reference proteome</keyword>
<reference evidence="2 3" key="1">
    <citation type="submission" date="2019-10" db="EMBL/GenBank/DDBJ databases">
        <title>Whole genome shotgun sequence of Acrocarpospora pleiomorpha NBRC 16267.</title>
        <authorList>
            <person name="Ichikawa N."/>
            <person name="Kimura A."/>
            <person name="Kitahashi Y."/>
            <person name="Komaki H."/>
            <person name="Oguchi A."/>
        </authorList>
    </citation>
    <scope>NUCLEOTIDE SEQUENCE [LARGE SCALE GENOMIC DNA]</scope>
    <source>
        <strain evidence="2 3">NBRC 16267</strain>
    </source>
</reference>
<accession>A0A5M3XHE7</accession>
<evidence type="ECO:0000313" key="2">
    <source>
        <dbReference type="EMBL" id="GES20955.1"/>
    </source>
</evidence>
<dbReference type="AlphaFoldDB" id="A0A5M3XHE7"/>
<keyword evidence="1" id="KW-0472">Membrane</keyword>
<keyword evidence="1" id="KW-0812">Transmembrane</keyword>
<dbReference type="Proteomes" id="UP000377595">
    <property type="component" value="Unassembled WGS sequence"/>
</dbReference>
<gene>
    <name evidence="2" type="ORF">Aple_038510</name>
</gene>